<dbReference type="InterPro" id="IPR045584">
    <property type="entry name" value="Pilin-like"/>
</dbReference>
<sequence length="157" mass="16452">MGSGGSVKAHSQKGISLLELLIGLAVLGILLGVGFVSLSAYRQSLVIREAATQVATELQRIRQQARRQSLNFSFQAAEGGNTYKVGPTRELALQAGKPLPPGVIFQHVPAGGGRVTFLAPYGVVDAANRTFTLRGPGNRVLNVHVVGSTGKVVVRAP</sequence>
<keyword evidence="5" id="KW-0812">Transmembrane</keyword>
<proteinExistence type="predicted"/>
<evidence type="ECO:0008006" key="8">
    <source>
        <dbReference type="Google" id="ProtNLM"/>
    </source>
</evidence>
<evidence type="ECO:0000256" key="2">
    <source>
        <dbReference type="ARBA" id="ARBA00004418"/>
    </source>
</evidence>
<gene>
    <name evidence="6" type="ORF">Mcate_00430</name>
</gene>
<protein>
    <recommendedName>
        <fullName evidence="8">Prepilin-type N-terminal cleavage/methylation domain-containing protein</fullName>
    </recommendedName>
</protein>
<evidence type="ECO:0000256" key="3">
    <source>
        <dbReference type="ARBA" id="ARBA00022764"/>
    </source>
</evidence>
<dbReference type="Gene3D" id="3.30.700.10">
    <property type="entry name" value="Glycoprotein, Type 4 Pilin"/>
    <property type="match status" value="1"/>
</dbReference>
<dbReference type="AlphaFoldDB" id="A0A399E5U0"/>
<dbReference type="SUPFAM" id="SSF54523">
    <property type="entry name" value="Pili subunits"/>
    <property type="match status" value="1"/>
</dbReference>
<keyword evidence="4" id="KW-0998">Cell outer membrane</keyword>
<feature type="transmembrane region" description="Helical" evidence="5">
    <location>
        <begin position="20"/>
        <end position="41"/>
    </location>
</feature>
<comment type="subcellular location">
    <subcellularLocation>
        <location evidence="1">Cell outer membrane</location>
        <topology evidence="1">Single-pass membrane protein</topology>
    </subcellularLocation>
    <subcellularLocation>
        <location evidence="2">Periplasm</location>
    </subcellularLocation>
</comment>
<dbReference type="Pfam" id="PF07963">
    <property type="entry name" value="N_methyl"/>
    <property type="match status" value="1"/>
</dbReference>
<dbReference type="GO" id="GO:0042597">
    <property type="term" value="C:periplasmic space"/>
    <property type="evidence" value="ECO:0007669"/>
    <property type="project" value="UniProtKB-SubCell"/>
</dbReference>
<dbReference type="GO" id="GO:0009279">
    <property type="term" value="C:cell outer membrane"/>
    <property type="evidence" value="ECO:0007669"/>
    <property type="project" value="UniProtKB-SubCell"/>
</dbReference>
<evidence type="ECO:0000256" key="4">
    <source>
        <dbReference type="ARBA" id="ARBA00023237"/>
    </source>
</evidence>
<evidence type="ECO:0000313" key="7">
    <source>
        <dbReference type="Proteomes" id="UP000266089"/>
    </source>
</evidence>
<evidence type="ECO:0000256" key="1">
    <source>
        <dbReference type="ARBA" id="ARBA00004203"/>
    </source>
</evidence>
<name>A0A399E5U0_9DEIN</name>
<comment type="caution">
    <text evidence="6">The sequence shown here is derived from an EMBL/GenBank/DDBJ whole genome shotgun (WGS) entry which is preliminary data.</text>
</comment>
<dbReference type="InterPro" id="IPR012902">
    <property type="entry name" value="N_methyl_site"/>
</dbReference>
<accession>A0A399E5U0</accession>
<evidence type="ECO:0000313" key="6">
    <source>
        <dbReference type="EMBL" id="RIH79256.1"/>
    </source>
</evidence>
<dbReference type="EMBL" id="QWKX01000007">
    <property type="protein sequence ID" value="RIH79256.1"/>
    <property type="molecule type" value="Genomic_DNA"/>
</dbReference>
<dbReference type="Proteomes" id="UP000266089">
    <property type="component" value="Unassembled WGS sequence"/>
</dbReference>
<keyword evidence="5" id="KW-0472">Membrane</keyword>
<reference evidence="6 7" key="1">
    <citation type="submission" date="2018-08" db="EMBL/GenBank/DDBJ databases">
        <title>Meiothermus cateniformans JCM 15151 genome sequencing project.</title>
        <authorList>
            <person name="Da Costa M.S."/>
            <person name="Albuquerque L."/>
            <person name="Raposo P."/>
            <person name="Froufe H.J.C."/>
            <person name="Barroso C.S."/>
            <person name="Egas C."/>
        </authorList>
    </citation>
    <scope>NUCLEOTIDE SEQUENCE [LARGE SCALE GENOMIC DNA]</scope>
    <source>
        <strain evidence="6 7">JCM 15151</strain>
    </source>
</reference>
<evidence type="ECO:0000256" key="5">
    <source>
        <dbReference type="SAM" id="Phobius"/>
    </source>
</evidence>
<keyword evidence="5" id="KW-1133">Transmembrane helix</keyword>
<organism evidence="6 7">
    <name type="scientific">Meiothermus taiwanensis</name>
    <dbReference type="NCBI Taxonomy" id="172827"/>
    <lineage>
        <taxon>Bacteria</taxon>
        <taxon>Thermotogati</taxon>
        <taxon>Deinococcota</taxon>
        <taxon>Deinococci</taxon>
        <taxon>Thermales</taxon>
        <taxon>Thermaceae</taxon>
        <taxon>Meiothermus</taxon>
    </lineage>
</organism>
<keyword evidence="3" id="KW-0574">Periplasm</keyword>
<dbReference type="NCBIfam" id="TIGR02532">
    <property type="entry name" value="IV_pilin_GFxxxE"/>
    <property type="match status" value="1"/>
</dbReference>